<protein>
    <submittedName>
        <fullName evidence="2">Ricin B-like lectin</fullName>
    </submittedName>
</protein>
<dbReference type="CDD" id="cd23422">
    <property type="entry name" value="beta-trefoil_Ricin_MPL_CNL"/>
    <property type="match status" value="1"/>
</dbReference>
<keyword evidence="3" id="KW-1185">Reference proteome</keyword>
<dbReference type="Proteomes" id="UP001215280">
    <property type="component" value="Unassembled WGS sequence"/>
</dbReference>
<evidence type="ECO:0000313" key="2">
    <source>
        <dbReference type="EMBL" id="KAJ7771160.1"/>
    </source>
</evidence>
<dbReference type="Pfam" id="PF14200">
    <property type="entry name" value="RicinB_lectin_2"/>
    <property type="match status" value="1"/>
</dbReference>
<evidence type="ECO:0000259" key="1">
    <source>
        <dbReference type="Pfam" id="PF14200"/>
    </source>
</evidence>
<evidence type="ECO:0000313" key="3">
    <source>
        <dbReference type="Proteomes" id="UP001215280"/>
    </source>
</evidence>
<accession>A0AAD7JT71</accession>
<proteinExistence type="predicted"/>
<reference evidence="2" key="1">
    <citation type="submission" date="2023-03" db="EMBL/GenBank/DDBJ databases">
        <title>Massive genome expansion in bonnet fungi (Mycena s.s.) driven by repeated elements and novel gene families across ecological guilds.</title>
        <authorList>
            <consortium name="Lawrence Berkeley National Laboratory"/>
            <person name="Harder C.B."/>
            <person name="Miyauchi S."/>
            <person name="Viragh M."/>
            <person name="Kuo A."/>
            <person name="Thoen E."/>
            <person name="Andreopoulos B."/>
            <person name="Lu D."/>
            <person name="Skrede I."/>
            <person name="Drula E."/>
            <person name="Henrissat B."/>
            <person name="Morin E."/>
            <person name="Kohler A."/>
            <person name="Barry K."/>
            <person name="LaButti K."/>
            <person name="Morin E."/>
            <person name="Salamov A."/>
            <person name="Lipzen A."/>
            <person name="Mereny Z."/>
            <person name="Hegedus B."/>
            <person name="Baldrian P."/>
            <person name="Stursova M."/>
            <person name="Weitz H."/>
            <person name="Taylor A."/>
            <person name="Grigoriev I.V."/>
            <person name="Nagy L.G."/>
            <person name="Martin F."/>
            <person name="Kauserud H."/>
        </authorList>
    </citation>
    <scope>NUCLEOTIDE SEQUENCE</scope>
    <source>
        <strain evidence="2">CBHHK188m</strain>
    </source>
</reference>
<dbReference type="Gene3D" id="2.80.10.50">
    <property type="match status" value="1"/>
</dbReference>
<dbReference type="SUPFAM" id="SSF50370">
    <property type="entry name" value="Ricin B-like lectins"/>
    <property type="match status" value="1"/>
</dbReference>
<sequence length="153" mass="17324">MPEIVQSGRIINAKSGTAMDLSGGDNKYIIGYPYHDGTNQHWTLTWTGNSWTFRSESSGLYLGLAGAPADGTRLIAMPTPVEFDIWHDEQDPANYRIFVPNTNFNFDLYGDGDSTPGTPITLWYKWAGIHQTWSFERGKCFWSSMFQQFLNLV</sequence>
<feature type="domain" description="Ricin B lectin" evidence="1">
    <location>
        <begin position="9"/>
        <end position="75"/>
    </location>
</feature>
<dbReference type="InterPro" id="IPR035992">
    <property type="entry name" value="Ricin_B-like_lectins"/>
</dbReference>
<dbReference type="AlphaFoldDB" id="A0AAD7JT71"/>
<name>A0AAD7JT71_9AGAR</name>
<organism evidence="2 3">
    <name type="scientific">Mycena maculata</name>
    <dbReference type="NCBI Taxonomy" id="230809"/>
    <lineage>
        <taxon>Eukaryota</taxon>
        <taxon>Fungi</taxon>
        <taxon>Dikarya</taxon>
        <taxon>Basidiomycota</taxon>
        <taxon>Agaricomycotina</taxon>
        <taxon>Agaricomycetes</taxon>
        <taxon>Agaricomycetidae</taxon>
        <taxon>Agaricales</taxon>
        <taxon>Marasmiineae</taxon>
        <taxon>Mycenaceae</taxon>
        <taxon>Mycena</taxon>
    </lineage>
</organism>
<dbReference type="InterPro" id="IPR000772">
    <property type="entry name" value="Ricin_B_lectin"/>
</dbReference>
<comment type="caution">
    <text evidence="2">The sequence shown here is derived from an EMBL/GenBank/DDBJ whole genome shotgun (WGS) entry which is preliminary data.</text>
</comment>
<dbReference type="EMBL" id="JARJLG010000022">
    <property type="protein sequence ID" value="KAJ7771160.1"/>
    <property type="molecule type" value="Genomic_DNA"/>
</dbReference>
<gene>
    <name evidence="2" type="ORF">DFH07DRAFT_243097</name>
</gene>